<dbReference type="EMBL" id="LSSN01006096">
    <property type="protein sequence ID" value="OMJ07217.1"/>
    <property type="molecule type" value="Genomic_DNA"/>
</dbReference>
<comment type="caution">
    <text evidence="3">The sequence shown here is derived from an EMBL/GenBank/DDBJ whole genome shotgun (WGS) entry which is preliminary data.</text>
</comment>
<name>A0A1R1WXZ6_9FUNG</name>
<dbReference type="InterPro" id="IPR000219">
    <property type="entry name" value="DH_dom"/>
</dbReference>
<feature type="compositionally biased region" description="Polar residues" evidence="1">
    <location>
        <begin position="333"/>
        <end position="348"/>
    </location>
</feature>
<dbReference type="PANTHER" id="PTHR22834:SF20">
    <property type="entry name" value="SH3 DOMAIN-CONTAINING PROTEIN"/>
    <property type="match status" value="1"/>
</dbReference>
<dbReference type="PROSITE" id="PS50010">
    <property type="entry name" value="DH_2"/>
    <property type="match status" value="1"/>
</dbReference>
<feature type="region of interest" description="Disordered" evidence="1">
    <location>
        <begin position="1505"/>
        <end position="1531"/>
    </location>
</feature>
<dbReference type="Pfam" id="PF00621">
    <property type="entry name" value="RhoGEF"/>
    <property type="match status" value="1"/>
</dbReference>
<feature type="domain" description="DH" evidence="2">
    <location>
        <begin position="1242"/>
        <end position="1505"/>
    </location>
</feature>
<dbReference type="STRING" id="133412.A0A1R1WXZ6"/>
<reference evidence="3 4" key="1">
    <citation type="submission" date="2017-01" db="EMBL/GenBank/DDBJ databases">
        <authorList>
            <person name="Mah S.A."/>
            <person name="Swanson W.J."/>
            <person name="Moy G.W."/>
            <person name="Vacquier V.D."/>
        </authorList>
    </citation>
    <scope>NUCLEOTIDE SEQUENCE [LARGE SCALE GENOMIC DNA]</scope>
    <source>
        <strain evidence="3 4">GSMNP</strain>
    </source>
</reference>
<feature type="compositionally biased region" description="Polar residues" evidence="1">
    <location>
        <begin position="462"/>
        <end position="475"/>
    </location>
</feature>
<evidence type="ECO:0000313" key="3">
    <source>
        <dbReference type="EMBL" id="OMJ07217.1"/>
    </source>
</evidence>
<dbReference type="SMART" id="SM00325">
    <property type="entry name" value="RhoGEF"/>
    <property type="match status" value="1"/>
</dbReference>
<dbReference type="GO" id="GO:0005085">
    <property type="term" value="F:guanyl-nucleotide exchange factor activity"/>
    <property type="evidence" value="ECO:0007669"/>
    <property type="project" value="InterPro"/>
</dbReference>
<feature type="compositionally biased region" description="Polar residues" evidence="1">
    <location>
        <begin position="31"/>
        <end position="46"/>
    </location>
</feature>
<evidence type="ECO:0000313" key="4">
    <source>
        <dbReference type="Proteomes" id="UP000187283"/>
    </source>
</evidence>
<sequence length="1770" mass="197057">MYINNDIKDPKLFKNASMAREYFKASERANSHNISRSSKFPSVDSSLNKPAVSLESIIPPHNDLQASTSQSQSQKTQLENANENITTINSLNPDSNIIPNSFTSTPSKIDTKNPLSIKIQDTTNPSSPQEKITKVKEPHKISSKFSYNAFEKKTPSRSQLMPIASVDSTIPPTRSSSATSIPRKSSAEFKRPSSNNVGLGISVSKNKTPSIPTIPTIPSKPPSNNRSFTPPSRNRSAILRHKISLPNSKESMLNDINTKSTSQIKNTPFSTSSNKPIVTKKMTAPKKSITPSQQISNTSNLTNPSKPRFFKSSAKVVNPPLKSNFKKPVENPLNISSSSPKISDTKTVSRIYRPTRSTSALSNLGNASTAAPTTAKQNNYSKSNRSLPGSRVGSTSTSSIEKTPRPSNNSTRLAPLSGRLIELSKSRPHKLAVTQKHREEISKLAEKKIPSILTPTNQAIKQTRSKLTPTLSRQTPEPKKPIPNFYNTSPSSQIDSSPSTNTISQVEQIKKPESLSTPELAKNTNPPTDSLEKNLVSMSAKQHYSHLKKSDNAAINEIAPDILNDNTSKHNKALNPDVQPSLSYERNQNLDPLPLIIPVSVSSPISDSNLGTKSNTLSGTSSDTNNIAKFEILSSTNSRSEAQSVDVKKNPTSGSDDEPIFYSPDSQSLESTGHKDELSRHNPYYIIYNLENNPLPIETIAINKSTSLKSESSLVNRYSRQLSKSVSQPSRLDFNHKIQNPNNNKFSHIKNRSMNLLSEKCFERPSPATFSHLPNTKIDVSLIKSKNSPLKYSHKSVIYDTIHEDFYGLNNRPITNFDSFSSSTNVNSHTFNPKATTTVSISSKESREKLCTNYEHSVPNMFDSATLDFNYKNVGPINVSHKNKFSKGLNDKQNLPTAIPITRLRSSQSFTKQSIASSISDQYTNSAPNHCQSKYSEIIISKKADLSNSNITSISTDINLLPKMSQRPKSGSEGLPSSIPTFGNPIGSSAFNINNNYADDVEHEQSKIKKESHDVKRIARVYKPFSTNKNGYPDYEIYLRNNLNNENFEGNRISAADTEISFIDSSITLSLDRLEHLANCSDKSFYNYYSKGNAESPEVPLDNKSTLVIDDSSRINDFISYGTKISSADSDRYSPTFFKQKILADDESGFSYYPYSQSNYLDGTDDLKFTEFSKSFSKSSTGKVSNHSKLSLNSNIFSKDSLDINSGISVKNLTERFYESTANPIEFLSEKLIESQKALESSRGSVLKEISESESTYLSDLYILKELFYDPEYSDPGSKVSGFNESDKIVVFSNLNDVISLTEKVVFLIASVLKNETDSINSHLDFPAVFLEIASEIESVYSTYCLSFEKALNRLTEILIDSSARLSNENNSKPLSNKNSHSGILNYSEKKISMEFKKSLSRGKKKSLKLRNHFASSSNITAILSPETIEYTKSVSEFLNSQQKLLTGKTSSWDLRSLLIKPVQRVLKYHLLLARLAELTTEKSNKRYHLAANMYTSVAENVNKAGQDPKSPAFSKSSESPTASKTKFSSSSTELKPISSFISLNHTAKDSGALNYSKKLEEFGKLSHENHELKELILSLNSWQDTLGKILKNIHDWEDSFRASMLQLNSISNIFSEFFSSNIDRGSTHVKYNTLASSFSSPLSNLENISDYNLQNYSFAPNEPINDWYEFFISQVCVYNCYTLEISETVFVKSVHQNLKKKAYIPLLQLIKLCQPFQRISNRVLTCLGSTVFKRLAESFTKRSPTALVPAERSGRLYTTFYKEDSVRVF</sequence>
<feature type="compositionally biased region" description="Polar residues" evidence="1">
    <location>
        <begin position="355"/>
        <end position="412"/>
    </location>
</feature>
<feature type="compositionally biased region" description="Low complexity" evidence="1">
    <location>
        <begin position="205"/>
        <end position="225"/>
    </location>
</feature>
<feature type="compositionally biased region" description="Polar residues" evidence="1">
    <location>
        <begin position="289"/>
        <end position="305"/>
    </location>
</feature>
<evidence type="ECO:0000256" key="1">
    <source>
        <dbReference type="SAM" id="MobiDB-lite"/>
    </source>
</evidence>
<dbReference type="InterPro" id="IPR035899">
    <property type="entry name" value="DBL_dom_sf"/>
</dbReference>
<dbReference type="Gene3D" id="1.20.900.10">
    <property type="entry name" value="Dbl homology (DH) domain"/>
    <property type="match status" value="1"/>
</dbReference>
<feature type="compositionally biased region" description="Polar residues" evidence="1">
    <location>
        <begin position="226"/>
        <end position="235"/>
    </location>
</feature>
<feature type="region of interest" description="Disordered" evidence="1">
    <location>
        <begin position="26"/>
        <end position="46"/>
    </location>
</feature>
<dbReference type="GO" id="GO:0031991">
    <property type="term" value="P:regulation of actomyosin contractile ring contraction"/>
    <property type="evidence" value="ECO:0007669"/>
    <property type="project" value="TreeGrafter"/>
</dbReference>
<feature type="compositionally biased region" description="Polar residues" evidence="1">
    <location>
        <begin position="634"/>
        <end position="643"/>
    </location>
</feature>
<dbReference type="PANTHER" id="PTHR22834">
    <property type="entry name" value="NUCLEAR FUSION PROTEIN FUS2"/>
    <property type="match status" value="1"/>
</dbReference>
<dbReference type="InterPro" id="IPR051492">
    <property type="entry name" value="Dynamin-Rho_GEF"/>
</dbReference>
<proteinExistence type="predicted"/>
<organism evidence="3 4">
    <name type="scientific">Smittium culicis</name>
    <dbReference type="NCBI Taxonomy" id="133412"/>
    <lineage>
        <taxon>Eukaryota</taxon>
        <taxon>Fungi</taxon>
        <taxon>Fungi incertae sedis</taxon>
        <taxon>Zoopagomycota</taxon>
        <taxon>Kickxellomycotina</taxon>
        <taxon>Harpellomycetes</taxon>
        <taxon>Harpellales</taxon>
        <taxon>Legeriomycetaceae</taxon>
        <taxon>Smittium</taxon>
    </lineage>
</organism>
<feature type="compositionally biased region" description="Polar residues" evidence="1">
    <location>
        <begin position="167"/>
        <end position="183"/>
    </location>
</feature>
<dbReference type="GO" id="GO:0005737">
    <property type="term" value="C:cytoplasm"/>
    <property type="evidence" value="ECO:0007669"/>
    <property type="project" value="TreeGrafter"/>
</dbReference>
<keyword evidence="4" id="KW-1185">Reference proteome</keyword>
<dbReference type="Proteomes" id="UP000187283">
    <property type="component" value="Unassembled WGS sequence"/>
</dbReference>
<gene>
    <name evidence="3" type="ORF">AYI70_g12339</name>
</gene>
<feature type="compositionally biased region" description="Low complexity" evidence="1">
    <location>
        <begin position="489"/>
        <end position="499"/>
    </location>
</feature>
<dbReference type="GO" id="GO:0032955">
    <property type="term" value="P:regulation of division septum assembly"/>
    <property type="evidence" value="ECO:0007669"/>
    <property type="project" value="TreeGrafter"/>
</dbReference>
<dbReference type="SUPFAM" id="SSF48065">
    <property type="entry name" value="DBL homology domain (DH-domain)"/>
    <property type="match status" value="1"/>
</dbReference>
<feature type="region of interest" description="Disordered" evidence="1">
    <location>
        <begin position="283"/>
        <end position="414"/>
    </location>
</feature>
<feature type="region of interest" description="Disordered" evidence="1">
    <location>
        <begin position="566"/>
        <end position="585"/>
    </location>
</feature>
<protein>
    <recommendedName>
        <fullName evidence="2">DH domain-containing protein</fullName>
    </recommendedName>
</protein>
<feature type="region of interest" description="Disordered" evidence="1">
    <location>
        <begin position="634"/>
        <end position="676"/>
    </location>
</feature>
<dbReference type="OrthoDB" id="10256089at2759"/>
<feature type="compositionally biased region" description="Polar residues" evidence="1">
    <location>
        <begin position="514"/>
        <end position="528"/>
    </location>
</feature>
<feature type="compositionally biased region" description="Low complexity" evidence="1">
    <location>
        <begin position="1520"/>
        <end position="1531"/>
    </location>
</feature>
<evidence type="ECO:0000259" key="2">
    <source>
        <dbReference type="PROSITE" id="PS50010"/>
    </source>
</evidence>
<feature type="region of interest" description="Disordered" evidence="1">
    <location>
        <begin position="462"/>
        <end position="532"/>
    </location>
</feature>
<accession>A0A1R1WXZ6</accession>
<feature type="region of interest" description="Disordered" evidence="1">
    <location>
        <begin position="167"/>
        <end position="237"/>
    </location>
</feature>